<reference evidence="6 7" key="1">
    <citation type="submission" date="2017-06" db="EMBL/GenBank/DDBJ databases">
        <authorList>
            <person name="Kim H.J."/>
            <person name="Triplett B.A."/>
        </authorList>
    </citation>
    <scope>NUCLEOTIDE SEQUENCE [LARGE SCALE GENOMIC DNA]</scope>
    <source>
        <strain evidence="6">FRACA_ARgP5</strain>
    </source>
</reference>
<dbReference type="PROSITE" id="PS50977">
    <property type="entry name" value="HTH_TETR_2"/>
    <property type="match status" value="1"/>
</dbReference>
<dbReference type="Pfam" id="PF00440">
    <property type="entry name" value="TetR_N"/>
    <property type="match status" value="1"/>
</dbReference>
<gene>
    <name evidence="6" type="ORF">FRACA_1300011</name>
</gene>
<dbReference type="AlphaFoldDB" id="A0A2I2KKP4"/>
<dbReference type="Gene3D" id="1.10.357.10">
    <property type="entry name" value="Tetracycline Repressor, domain 2"/>
    <property type="match status" value="1"/>
</dbReference>
<dbReference type="InterPro" id="IPR001647">
    <property type="entry name" value="HTH_TetR"/>
</dbReference>
<evidence type="ECO:0000313" key="6">
    <source>
        <dbReference type="EMBL" id="SNQ46240.1"/>
    </source>
</evidence>
<dbReference type="PANTHER" id="PTHR30055:SF234">
    <property type="entry name" value="HTH-TYPE TRANSCRIPTIONAL REGULATOR BETI"/>
    <property type="match status" value="1"/>
</dbReference>
<evidence type="ECO:0000256" key="2">
    <source>
        <dbReference type="ARBA" id="ARBA00023125"/>
    </source>
</evidence>
<feature type="domain" description="HTH tetR-type" evidence="5">
    <location>
        <begin position="8"/>
        <end position="68"/>
    </location>
</feature>
<dbReference type="InterPro" id="IPR050109">
    <property type="entry name" value="HTH-type_TetR-like_transc_reg"/>
</dbReference>
<dbReference type="GO" id="GO:0003700">
    <property type="term" value="F:DNA-binding transcription factor activity"/>
    <property type="evidence" value="ECO:0007669"/>
    <property type="project" value="TreeGrafter"/>
</dbReference>
<proteinExistence type="predicted"/>
<dbReference type="InterPro" id="IPR009057">
    <property type="entry name" value="Homeodomain-like_sf"/>
</dbReference>
<keyword evidence="2 4" id="KW-0238">DNA-binding</keyword>
<evidence type="ECO:0000256" key="3">
    <source>
        <dbReference type="ARBA" id="ARBA00023163"/>
    </source>
</evidence>
<keyword evidence="1" id="KW-0805">Transcription regulation</keyword>
<organism evidence="6 7">
    <name type="scientific">Frankia canadensis</name>
    <dbReference type="NCBI Taxonomy" id="1836972"/>
    <lineage>
        <taxon>Bacteria</taxon>
        <taxon>Bacillati</taxon>
        <taxon>Actinomycetota</taxon>
        <taxon>Actinomycetes</taxon>
        <taxon>Frankiales</taxon>
        <taxon>Frankiaceae</taxon>
        <taxon>Frankia</taxon>
    </lineage>
</organism>
<evidence type="ECO:0000256" key="4">
    <source>
        <dbReference type="PROSITE-ProRule" id="PRU00335"/>
    </source>
</evidence>
<evidence type="ECO:0000313" key="7">
    <source>
        <dbReference type="Proteomes" id="UP000234331"/>
    </source>
</evidence>
<dbReference type="InterPro" id="IPR036271">
    <property type="entry name" value="Tet_transcr_reg_TetR-rel_C_sf"/>
</dbReference>
<evidence type="ECO:0000259" key="5">
    <source>
        <dbReference type="PROSITE" id="PS50977"/>
    </source>
</evidence>
<dbReference type="RefSeq" id="WP_207770165.1">
    <property type="nucleotide sequence ID" value="NZ_FZMO01000036.1"/>
</dbReference>
<evidence type="ECO:0000256" key="1">
    <source>
        <dbReference type="ARBA" id="ARBA00023015"/>
    </source>
</evidence>
<dbReference type="Gene3D" id="1.10.10.60">
    <property type="entry name" value="Homeodomain-like"/>
    <property type="match status" value="1"/>
</dbReference>
<protein>
    <submittedName>
        <fullName evidence="6">Transcriptional regulator, TetR family</fullName>
    </submittedName>
</protein>
<dbReference type="EMBL" id="FZMO01000036">
    <property type="protein sequence ID" value="SNQ46240.1"/>
    <property type="molecule type" value="Genomic_DNA"/>
</dbReference>
<sequence>MAVQIDQGREREQIMNAAYRCLIASEGASVSITDILQAAGLSTRAFYRHFASKDSLLLAMFRRDSERVTAELSAAAAGTLTAAEALRSWIDGALRLMSQEPRRRRALVLSSDEARRARGYAGEREWYHATSEAALAAILRRGVEDGSFPWANPEADAEQIQAILGYCLDTQLLRRPADGDARLAERAGELADRVGDFIFRALGAAPGPTPRADTGGGADPR</sequence>
<keyword evidence="3" id="KW-0804">Transcription</keyword>
<dbReference type="SUPFAM" id="SSF48498">
    <property type="entry name" value="Tetracyclin repressor-like, C-terminal domain"/>
    <property type="match status" value="1"/>
</dbReference>
<feature type="DNA-binding region" description="H-T-H motif" evidence="4">
    <location>
        <begin position="31"/>
        <end position="50"/>
    </location>
</feature>
<dbReference type="PANTHER" id="PTHR30055">
    <property type="entry name" value="HTH-TYPE TRANSCRIPTIONAL REGULATOR RUTR"/>
    <property type="match status" value="1"/>
</dbReference>
<dbReference type="SUPFAM" id="SSF46689">
    <property type="entry name" value="Homeodomain-like"/>
    <property type="match status" value="1"/>
</dbReference>
<dbReference type="GO" id="GO:0000976">
    <property type="term" value="F:transcription cis-regulatory region binding"/>
    <property type="evidence" value="ECO:0007669"/>
    <property type="project" value="TreeGrafter"/>
</dbReference>
<dbReference type="Proteomes" id="UP000234331">
    <property type="component" value="Unassembled WGS sequence"/>
</dbReference>
<name>A0A2I2KKP4_9ACTN</name>
<keyword evidence="7" id="KW-1185">Reference proteome</keyword>
<accession>A0A2I2KKP4</accession>